<dbReference type="AlphaFoldDB" id="A0AAI8W1N3"/>
<feature type="compositionally biased region" description="Basic and acidic residues" evidence="1">
    <location>
        <begin position="535"/>
        <end position="546"/>
    </location>
</feature>
<feature type="region of interest" description="Disordered" evidence="1">
    <location>
        <begin position="183"/>
        <end position="331"/>
    </location>
</feature>
<evidence type="ECO:0000313" key="4">
    <source>
        <dbReference type="Proteomes" id="UP001296104"/>
    </source>
</evidence>
<dbReference type="SMART" id="SM00166">
    <property type="entry name" value="UBX"/>
    <property type="match status" value="1"/>
</dbReference>
<feature type="domain" description="UBX" evidence="2">
    <location>
        <begin position="336"/>
        <end position="424"/>
    </location>
</feature>
<protein>
    <submittedName>
        <fullName evidence="3">Ubx domain-containing</fullName>
    </submittedName>
</protein>
<accession>A0AAI8W1N3</accession>
<feature type="compositionally biased region" description="Basic and acidic residues" evidence="1">
    <location>
        <begin position="248"/>
        <end position="279"/>
    </location>
</feature>
<feature type="region of interest" description="Disordered" evidence="1">
    <location>
        <begin position="474"/>
        <end position="546"/>
    </location>
</feature>
<dbReference type="EMBL" id="CAVMBE010000002">
    <property type="protein sequence ID" value="CAK3792073.1"/>
    <property type="molecule type" value="Genomic_DNA"/>
</dbReference>
<dbReference type="Proteomes" id="UP001296104">
    <property type="component" value="Unassembled WGS sequence"/>
</dbReference>
<evidence type="ECO:0000313" key="3">
    <source>
        <dbReference type="EMBL" id="CAK3792073.1"/>
    </source>
</evidence>
<feature type="compositionally biased region" description="Low complexity" evidence="1">
    <location>
        <begin position="489"/>
        <end position="502"/>
    </location>
</feature>
<feature type="compositionally biased region" description="Polar residues" evidence="1">
    <location>
        <begin position="197"/>
        <end position="207"/>
    </location>
</feature>
<feature type="compositionally biased region" description="Basic and acidic residues" evidence="1">
    <location>
        <begin position="222"/>
        <end position="241"/>
    </location>
</feature>
<dbReference type="InterPro" id="IPR029071">
    <property type="entry name" value="Ubiquitin-like_domsf"/>
</dbReference>
<organism evidence="3 4">
    <name type="scientific">Lecanosticta acicola</name>
    <dbReference type="NCBI Taxonomy" id="111012"/>
    <lineage>
        <taxon>Eukaryota</taxon>
        <taxon>Fungi</taxon>
        <taxon>Dikarya</taxon>
        <taxon>Ascomycota</taxon>
        <taxon>Pezizomycotina</taxon>
        <taxon>Dothideomycetes</taxon>
        <taxon>Dothideomycetidae</taxon>
        <taxon>Mycosphaerellales</taxon>
        <taxon>Mycosphaerellaceae</taxon>
        <taxon>Lecanosticta</taxon>
    </lineage>
</organism>
<proteinExistence type="predicted"/>
<gene>
    <name evidence="3" type="ORF">LECACI_7A000720</name>
</gene>
<dbReference type="InterPro" id="IPR001012">
    <property type="entry name" value="UBX_dom"/>
</dbReference>
<dbReference type="PANTHER" id="PTHR46424:SF1">
    <property type="entry name" value="UBX DOMAIN-CONTAINING PROTEIN 4"/>
    <property type="match status" value="1"/>
</dbReference>
<reference evidence="3" key="1">
    <citation type="submission" date="2023-11" db="EMBL/GenBank/DDBJ databases">
        <authorList>
            <person name="Alioto T."/>
            <person name="Alioto T."/>
            <person name="Gomez Garrido J."/>
        </authorList>
    </citation>
    <scope>NUCLEOTIDE SEQUENCE</scope>
</reference>
<evidence type="ECO:0000259" key="2">
    <source>
        <dbReference type="PROSITE" id="PS50033"/>
    </source>
</evidence>
<feature type="compositionally biased region" description="Basic and acidic residues" evidence="1">
    <location>
        <begin position="507"/>
        <end position="523"/>
    </location>
</feature>
<dbReference type="SUPFAM" id="SSF54236">
    <property type="entry name" value="Ubiquitin-like"/>
    <property type="match status" value="1"/>
</dbReference>
<keyword evidence="4" id="KW-1185">Reference proteome</keyword>
<dbReference type="PROSITE" id="PS50033">
    <property type="entry name" value="UBX"/>
    <property type="match status" value="1"/>
</dbReference>
<dbReference type="GO" id="GO:0036503">
    <property type="term" value="P:ERAD pathway"/>
    <property type="evidence" value="ECO:0007669"/>
    <property type="project" value="TreeGrafter"/>
</dbReference>
<dbReference type="Gene3D" id="3.10.20.90">
    <property type="entry name" value="Phosphatidylinositol 3-kinase Catalytic Subunit, Chain A, domain 1"/>
    <property type="match status" value="1"/>
</dbReference>
<name>A0AAI8W1N3_9PEZI</name>
<evidence type="ECO:0000256" key="1">
    <source>
        <dbReference type="SAM" id="MobiDB-lite"/>
    </source>
</evidence>
<dbReference type="Pfam" id="PF00789">
    <property type="entry name" value="UBX"/>
    <property type="match status" value="1"/>
</dbReference>
<dbReference type="CDD" id="cd01767">
    <property type="entry name" value="UBX"/>
    <property type="match status" value="1"/>
</dbReference>
<dbReference type="PANTHER" id="PTHR46424">
    <property type="entry name" value="UBX DOMAIN-CONTAINING PROTEIN 4"/>
    <property type="match status" value="1"/>
</dbReference>
<dbReference type="GO" id="GO:0005783">
    <property type="term" value="C:endoplasmic reticulum"/>
    <property type="evidence" value="ECO:0007669"/>
    <property type="project" value="TreeGrafter"/>
</dbReference>
<sequence>MFHDGDLQSGISRAISEGKLVACFIHEPRTEESRVWEEEWLGQSARTVSVGAQPFTIGDVFASKAVVLRLEFGSKEANFLNAFCPINKAPMFVVIDKGQVLEKVESGVGREEWLSRITKALGIEGTIATRNEFHDMRDAQEQRGGPPTGSQEIEDAATTEAARLSGQDAEASTPAVSAAPEAIHTPASRNPPHAPQASDTTETPQQESSSSNMSSLFPNRAEQMEDAKAKQEAAEKAERIARANRRRKEAEEAHAAHVEKGKGKDTGDAADKEKARRDWIVQQKKRKDEAKRDRERVLAQIEADKQERKSRFLRPQGAPSEPLSPSADAASKRRLGAGGMCSLQVRLFDGSSIKGRFEPSATLATNVRDWIKETTIESGVKEAADVPFTFKQILAPQPSRSIEISEEHQTVSELGLTPTATLVLVPISGYTEAYSGSGRGYMSSALHTAYGIASTASSIASSLLSNVPGFGAPPTANAQSASSERLEPSGSSDSSMSGSSASIKVKTLADKRAGALKGEERQAEFYNGNSSAFEGRNDDGDDTKRD</sequence>
<feature type="compositionally biased region" description="Basic and acidic residues" evidence="1">
    <location>
        <begin position="286"/>
        <end position="310"/>
    </location>
</feature>
<comment type="caution">
    <text evidence="3">The sequence shown here is derived from an EMBL/GenBank/DDBJ whole genome shotgun (WGS) entry which is preliminary data.</text>
</comment>